<feature type="domain" description="Endonuclease/exonuclease/phosphatase" evidence="7">
    <location>
        <begin position="61"/>
        <end position="237"/>
    </location>
</feature>
<reference evidence="8 9" key="1">
    <citation type="submission" date="2015-12" db="EMBL/GenBank/DDBJ databases">
        <title>The genome of Folsomia candida.</title>
        <authorList>
            <person name="Faddeeva A."/>
            <person name="Derks M.F."/>
            <person name="Anvar Y."/>
            <person name="Smit S."/>
            <person name="Van Straalen N."/>
            <person name="Roelofs D."/>
        </authorList>
    </citation>
    <scope>NUCLEOTIDE SEQUENCE [LARGE SCALE GENOMIC DNA]</scope>
    <source>
        <strain evidence="8 9">VU population</strain>
        <tissue evidence="8">Whole body</tissue>
    </source>
</reference>
<protein>
    <submittedName>
        <fullName evidence="8">RNA-directed DNA polymerase from mobile element jockey</fullName>
    </submittedName>
</protein>
<dbReference type="InterPro" id="IPR010475">
    <property type="entry name" value="AKH/RPCH_hormone"/>
</dbReference>
<dbReference type="GO" id="GO:0003964">
    <property type="term" value="F:RNA-directed DNA polymerase activity"/>
    <property type="evidence" value="ECO:0007669"/>
    <property type="project" value="UniProtKB-KW"/>
</dbReference>
<keyword evidence="4" id="KW-0732">Signal</keyword>
<comment type="subcellular location">
    <subcellularLocation>
        <location evidence="1">Secreted</location>
    </subcellularLocation>
</comment>
<dbReference type="GO" id="GO:0005576">
    <property type="term" value="C:extracellular region"/>
    <property type="evidence" value="ECO:0007669"/>
    <property type="project" value="UniProtKB-SubCell"/>
</dbReference>
<dbReference type="AlphaFoldDB" id="A0A226CYW6"/>
<evidence type="ECO:0000313" key="9">
    <source>
        <dbReference type="Proteomes" id="UP000198287"/>
    </source>
</evidence>
<proteinExistence type="inferred from homology"/>
<name>A0A226CYW6_FOLCA</name>
<dbReference type="InterPro" id="IPR036691">
    <property type="entry name" value="Endo/exonu/phosph_ase_sf"/>
</dbReference>
<evidence type="ECO:0000256" key="3">
    <source>
        <dbReference type="ARBA" id="ARBA00022525"/>
    </source>
</evidence>
<dbReference type="EMBL" id="LNIX01000053">
    <property type="protein sequence ID" value="OXA37738.1"/>
    <property type="molecule type" value="Genomic_DNA"/>
</dbReference>
<dbReference type="OMA" id="WNDSALY"/>
<dbReference type="Pfam" id="PF00078">
    <property type="entry name" value="RVT_1"/>
    <property type="match status" value="1"/>
</dbReference>
<dbReference type="InterPro" id="IPR005135">
    <property type="entry name" value="Endo/exonuclease/phosphatase"/>
</dbReference>
<keyword evidence="8" id="KW-0695">RNA-directed DNA polymerase</keyword>
<dbReference type="Pfam" id="PF03372">
    <property type="entry name" value="Exo_endo_phos"/>
    <property type="match status" value="1"/>
</dbReference>
<evidence type="ECO:0000256" key="5">
    <source>
        <dbReference type="SAM" id="MobiDB-lite"/>
    </source>
</evidence>
<dbReference type="InterPro" id="IPR000477">
    <property type="entry name" value="RT_dom"/>
</dbReference>
<dbReference type="PANTHER" id="PTHR47510:SF3">
    <property type="entry name" value="ENDO_EXONUCLEASE_PHOSPHATASE DOMAIN-CONTAINING PROTEIN"/>
    <property type="match status" value="1"/>
</dbReference>
<evidence type="ECO:0000256" key="1">
    <source>
        <dbReference type="ARBA" id="ARBA00004613"/>
    </source>
</evidence>
<accession>A0A226CYW6</accession>
<dbReference type="PANTHER" id="PTHR47510">
    <property type="entry name" value="REVERSE TRANSCRIPTASE DOMAIN-CONTAINING PROTEIN"/>
    <property type="match status" value="1"/>
</dbReference>
<sequence length="1141" mass="128938">MALLLVQYRRNQLYSLKTRALPPYTTISNLKSLGLFKTRSKYKSGRKKKKKTKSAITTPAQHLSSTLDNYNISIVAITETWQSAFTDIGLPGYNLFSFPRTRTTGGGVAVYTKSTLSATPIAITSWISKSSAFEAQWVYVRPKKLPRSITAIVICVVYLPSGWKPDAGKDLYDFLTNSTDVILKKYTNCGIFIVGDFNHWNDSALYNSYSLKQVVNFPTFRNNDGDPTSILDLIMTNLSKYYKKPIPIAPLGSSKHVSVLLSPNTEVKIKTRKSITIKSRPLTTTGFEILKSFLHGETWEDVLNAKSTNQKDVLFHLIVHNYIHSSFPEKEKTIFNNDKPWMCPEIHLLIRRKHNAFMRKDPIWKSIALLTKQQIRVEKRKFCNKISNDIKHIGDSEWYKWIKKVLGTQPPSLFQIVNSVDELADCNDDKKLILNKINDHFASITTSKTPLERNKLPAFLPSADPPIIVSHLDIYKELHILNTSYVPGEVPKSWKTGYITAIQKVPIVTSLNDLRPITVTSNIAKLAEKYVHRSLMQTVVTKICNQQFGVLPKTSTTHYLVQLLHLVFKSTDKRSVPVLITLLDCAKAFDVVDFSFLIQRLNELGVDGTVINWFVDFLTDRKNCVRANDIFSDFKPVTRGLAQGSLNGPSLSRLSAIASHTSLQVFGFVDDATTAAIESTSDDLITQSVLHEADSAAKDVKMSLNSKKTLVLKVDFTKARKSQGWNFQVDGAPVITNIHVTRILVVMVNSSLTWGDHIYSITSKASKRFWALRSLQKLGFPEPDLVAFYKSSILPLLEYASPVWSPGLTIDQEKCLESVQCRAIRIIARRKVTIGSVEGKSTRCNKVVDTKTRTLNYENAASKPRYVSSRTRIEGEQLAKRVIEFHKNQANYDSKIAWKFFKQEDIPHSNVYSYIKKYGESNEVKFKAPSGRPMKLATPKVKNRIKKIFKNQPSTFTVMAAKKVKISKSYLTKIKVHELGIKARTKRSALNYKSTQKEPGSGMLQVISKENLRKVVLMGDETYVAVDPSNLPERHFYHCSNSDEITFTREWVTGKRSTSPKLRVFMHDDNMPLCKSLLPAIDYLLEVEKAHQKLCRPLPKSYSVPEMLKKVTPVSDVLSSSTGSGDQGYDEGYESNMQKST</sequence>
<dbReference type="Gene3D" id="3.60.10.10">
    <property type="entry name" value="Endonuclease/exonuclease/phosphatase"/>
    <property type="match status" value="1"/>
</dbReference>
<comment type="similarity">
    <text evidence="2">Belongs to the AKH/HRTH/RPCH family.</text>
</comment>
<dbReference type="Proteomes" id="UP000198287">
    <property type="component" value="Unassembled WGS sequence"/>
</dbReference>
<dbReference type="Pfam" id="PF06377">
    <property type="entry name" value="Adipokin_hormo"/>
    <property type="match status" value="1"/>
</dbReference>
<evidence type="ECO:0000256" key="2">
    <source>
        <dbReference type="ARBA" id="ARBA00006145"/>
    </source>
</evidence>
<dbReference type="GO" id="GO:0005179">
    <property type="term" value="F:hormone activity"/>
    <property type="evidence" value="ECO:0007669"/>
    <property type="project" value="InterPro"/>
</dbReference>
<gene>
    <name evidence="8" type="ORF">Fcan01_27487</name>
</gene>
<evidence type="ECO:0000259" key="7">
    <source>
        <dbReference type="Pfam" id="PF03372"/>
    </source>
</evidence>
<evidence type="ECO:0000313" key="8">
    <source>
        <dbReference type="EMBL" id="OXA37738.1"/>
    </source>
</evidence>
<dbReference type="OrthoDB" id="10571495at2759"/>
<dbReference type="STRING" id="158441.A0A226CYW6"/>
<comment type="caution">
    <text evidence="8">The sequence shown here is derived from an EMBL/GenBank/DDBJ whole genome shotgun (WGS) entry which is preliminary data.</text>
</comment>
<evidence type="ECO:0000256" key="4">
    <source>
        <dbReference type="ARBA" id="ARBA00022729"/>
    </source>
</evidence>
<keyword evidence="9" id="KW-1185">Reference proteome</keyword>
<keyword evidence="3" id="KW-0964">Secreted</keyword>
<keyword evidence="8" id="KW-0808">Transferase</keyword>
<keyword evidence="8" id="KW-0548">Nucleotidyltransferase</keyword>
<feature type="region of interest" description="Disordered" evidence="5">
    <location>
        <begin position="1115"/>
        <end position="1141"/>
    </location>
</feature>
<organism evidence="8 9">
    <name type="scientific">Folsomia candida</name>
    <name type="common">Springtail</name>
    <dbReference type="NCBI Taxonomy" id="158441"/>
    <lineage>
        <taxon>Eukaryota</taxon>
        <taxon>Metazoa</taxon>
        <taxon>Ecdysozoa</taxon>
        <taxon>Arthropoda</taxon>
        <taxon>Hexapoda</taxon>
        <taxon>Collembola</taxon>
        <taxon>Entomobryomorpha</taxon>
        <taxon>Isotomoidea</taxon>
        <taxon>Isotomidae</taxon>
        <taxon>Proisotominae</taxon>
        <taxon>Folsomia</taxon>
    </lineage>
</organism>
<evidence type="ECO:0000259" key="6">
    <source>
        <dbReference type="Pfam" id="PF00078"/>
    </source>
</evidence>
<feature type="domain" description="Reverse transcriptase" evidence="6">
    <location>
        <begin position="511"/>
        <end position="712"/>
    </location>
</feature>
<dbReference type="SUPFAM" id="SSF56219">
    <property type="entry name" value="DNase I-like"/>
    <property type="match status" value="1"/>
</dbReference>